<comment type="caution">
    <text evidence="1">The sequence shown here is derived from an EMBL/GenBank/DDBJ whole genome shotgun (WGS) entry which is preliminary data.</text>
</comment>
<evidence type="ECO:0000313" key="2">
    <source>
        <dbReference type="Proteomes" id="UP001157974"/>
    </source>
</evidence>
<proteinExistence type="predicted"/>
<dbReference type="AlphaFoldDB" id="A0AAV8V3J1"/>
<dbReference type="EMBL" id="JAMWBK010000002">
    <property type="protein sequence ID" value="KAJ8908078.1"/>
    <property type="molecule type" value="Genomic_DNA"/>
</dbReference>
<name>A0AAV8V3J1_9RHOD</name>
<evidence type="ECO:0000313" key="1">
    <source>
        <dbReference type="EMBL" id="KAJ8908078.1"/>
    </source>
</evidence>
<reference evidence="1 2" key="1">
    <citation type="journal article" date="2023" name="Nat. Commun.">
        <title>Origin of minicircular mitochondrial genomes in red algae.</title>
        <authorList>
            <person name="Lee Y."/>
            <person name="Cho C.H."/>
            <person name="Lee Y.M."/>
            <person name="Park S.I."/>
            <person name="Yang J.H."/>
            <person name="West J.A."/>
            <person name="Bhattacharya D."/>
            <person name="Yoon H.S."/>
        </authorList>
    </citation>
    <scope>NUCLEOTIDE SEQUENCE [LARGE SCALE GENOMIC DNA]</scope>
    <source>
        <strain evidence="1 2">CCMP1338</strain>
        <tissue evidence="1">Whole cell</tissue>
    </source>
</reference>
<keyword evidence="2" id="KW-1185">Reference proteome</keyword>
<dbReference type="Proteomes" id="UP001157974">
    <property type="component" value="Unassembled WGS sequence"/>
</dbReference>
<sequence length="245" mass="27955">MVKRTWEGAEFHDDSEPDGIRGELPLVEFQVAGLLAVIKQLEGTNRSKWDPHTAESVLRQVYVVFPFKAGTERDSEPQGDGGKWLRVHRSVTEPLKCSCNAMSKRVKRVCRLYGGIPGIQHVDDGGCRMVPDDWKGCIILLRDIMRKQQNLAAPNAFQGEPTVSPPEYRGSDYRRERKRLEETAPRLRKRVLDRADAEEFKASISSLIESHRREILSAFESTLDELLEKFTEELQNSVEIVHPFP</sequence>
<gene>
    <name evidence="1" type="ORF">NDN08_008173</name>
</gene>
<accession>A0AAV8V3J1</accession>
<organism evidence="1 2">
    <name type="scientific">Rhodosorus marinus</name>
    <dbReference type="NCBI Taxonomy" id="101924"/>
    <lineage>
        <taxon>Eukaryota</taxon>
        <taxon>Rhodophyta</taxon>
        <taxon>Stylonematophyceae</taxon>
        <taxon>Stylonematales</taxon>
        <taxon>Stylonemataceae</taxon>
        <taxon>Rhodosorus</taxon>
    </lineage>
</organism>
<protein>
    <submittedName>
        <fullName evidence="1">Uncharacterized protein</fullName>
    </submittedName>
</protein>